<protein>
    <submittedName>
        <fullName evidence="2">Uncharacterized protein</fullName>
    </submittedName>
</protein>
<gene>
    <name evidence="2" type="ORF">MENT_LOCUS16235</name>
</gene>
<dbReference type="AlphaFoldDB" id="A0A6V7USG3"/>
<evidence type="ECO:0000256" key="1">
    <source>
        <dbReference type="SAM" id="Phobius"/>
    </source>
</evidence>
<comment type="caution">
    <text evidence="2">The sequence shown here is derived from an EMBL/GenBank/DDBJ whole genome shotgun (WGS) entry which is preliminary data.</text>
</comment>
<evidence type="ECO:0000313" key="2">
    <source>
        <dbReference type="EMBL" id="CAD2163841.1"/>
    </source>
</evidence>
<sequence length="85" mass="9360">MFNNFNGKFLIIMLIVVFNIIIINEACIGHGQDCDPTAENKRDCCGDNYYCFNKKCTKCIDSGNGCGKDKPPCCSQFCMPGGKCS</sequence>
<keyword evidence="1" id="KW-0812">Transmembrane</keyword>
<keyword evidence="1" id="KW-1133">Transmembrane helix</keyword>
<dbReference type="EMBL" id="CAJEWN010000100">
    <property type="protein sequence ID" value="CAD2163841.1"/>
    <property type="molecule type" value="Genomic_DNA"/>
</dbReference>
<name>A0A6V7USG3_MELEN</name>
<organism evidence="2 3">
    <name type="scientific">Meloidogyne enterolobii</name>
    <name type="common">Root-knot nematode worm</name>
    <name type="synonym">Meloidogyne mayaguensis</name>
    <dbReference type="NCBI Taxonomy" id="390850"/>
    <lineage>
        <taxon>Eukaryota</taxon>
        <taxon>Metazoa</taxon>
        <taxon>Ecdysozoa</taxon>
        <taxon>Nematoda</taxon>
        <taxon>Chromadorea</taxon>
        <taxon>Rhabditida</taxon>
        <taxon>Tylenchina</taxon>
        <taxon>Tylenchomorpha</taxon>
        <taxon>Tylenchoidea</taxon>
        <taxon>Meloidogynidae</taxon>
        <taxon>Meloidogyninae</taxon>
        <taxon>Meloidogyne</taxon>
    </lineage>
</organism>
<keyword evidence="1" id="KW-0472">Membrane</keyword>
<reference evidence="2 3" key="1">
    <citation type="submission" date="2020-08" db="EMBL/GenBank/DDBJ databases">
        <authorList>
            <person name="Koutsovoulos G."/>
            <person name="Danchin GJ E."/>
        </authorList>
    </citation>
    <scope>NUCLEOTIDE SEQUENCE [LARGE SCALE GENOMIC DNA]</scope>
</reference>
<dbReference type="Proteomes" id="UP000580250">
    <property type="component" value="Unassembled WGS sequence"/>
</dbReference>
<proteinExistence type="predicted"/>
<feature type="transmembrane region" description="Helical" evidence="1">
    <location>
        <begin position="6"/>
        <end position="23"/>
    </location>
</feature>
<accession>A0A6V7USG3</accession>
<evidence type="ECO:0000313" key="3">
    <source>
        <dbReference type="Proteomes" id="UP000580250"/>
    </source>
</evidence>